<protein>
    <submittedName>
        <fullName evidence="1">Uncharacterized protein</fullName>
    </submittedName>
</protein>
<dbReference type="AlphaFoldDB" id="A0A1C7MHL1"/>
<dbReference type="Proteomes" id="UP000092993">
    <property type="component" value="Unassembled WGS sequence"/>
</dbReference>
<name>A0A1C7MHL1_GRIFR</name>
<keyword evidence="2" id="KW-1185">Reference proteome</keyword>
<dbReference type="EMBL" id="LUGG01000003">
    <property type="protein sequence ID" value="OBZ76411.1"/>
    <property type="molecule type" value="Genomic_DNA"/>
</dbReference>
<comment type="caution">
    <text evidence="1">The sequence shown here is derived from an EMBL/GenBank/DDBJ whole genome shotgun (WGS) entry which is preliminary data.</text>
</comment>
<sequence>MDLFVAGLHLSEAAFAQQQTCGRRLKPSSVSDHIRPSFFSLVKLLAFFPISTCNGNLSLGCPRDRAVSFGLFLEVLLDSLFILEILI</sequence>
<organism evidence="1 2">
    <name type="scientific">Grifola frondosa</name>
    <name type="common">Maitake</name>
    <name type="synonym">Polyporus frondosus</name>
    <dbReference type="NCBI Taxonomy" id="5627"/>
    <lineage>
        <taxon>Eukaryota</taxon>
        <taxon>Fungi</taxon>
        <taxon>Dikarya</taxon>
        <taxon>Basidiomycota</taxon>
        <taxon>Agaricomycotina</taxon>
        <taxon>Agaricomycetes</taxon>
        <taxon>Polyporales</taxon>
        <taxon>Grifolaceae</taxon>
        <taxon>Grifola</taxon>
    </lineage>
</organism>
<reference evidence="1 2" key="1">
    <citation type="submission" date="2016-03" db="EMBL/GenBank/DDBJ databases">
        <title>Whole genome sequencing of Grifola frondosa 9006-11.</title>
        <authorList>
            <person name="Min B."/>
            <person name="Park H."/>
            <person name="Kim J.-G."/>
            <person name="Cho H."/>
            <person name="Oh Y.-L."/>
            <person name="Kong W.-S."/>
            <person name="Choi I.-G."/>
        </authorList>
    </citation>
    <scope>NUCLEOTIDE SEQUENCE [LARGE SCALE GENOMIC DNA]</scope>
    <source>
        <strain evidence="1 2">9006-11</strain>
    </source>
</reference>
<evidence type="ECO:0000313" key="2">
    <source>
        <dbReference type="Proteomes" id="UP000092993"/>
    </source>
</evidence>
<accession>A0A1C7MHL1</accession>
<gene>
    <name evidence="1" type="ORF">A0H81_03431</name>
</gene>
<evidence type="ECO:0000313" key="1">
    <source>
        <dbReference type="EMBL" id="OBZ76411.1"/>
    </source>
</evidence>
<proteinExistence type="predicted"/>